<dbReference type="EMBL" id="JADLQN010000004">
    <property type="protein sequence ID" value="MBF6356932.1"/>
    <property type="molecule type" value="Genomic_DNA"/>
</dbReference>
<gene>
    <name evidence="1" type="ORF">IU449_20700</name>
</gene>
<dbReference type="Pfam" id="PF13671">
    <property type="entry name" value="AAA_33"/>
    <property type="match status" value="1"/>
</dbReference>
<protein>
    <submittedName>
        <fullName evidence="1">AAA family ATPase</fullName>
    </submittedName>
</protein>
<keyword evidence="2" id="KW-1185">Reference proteome</keyword>
<comment type="caution">
    <text evidence="1">The sequence shown here is derived from an EMBL/GenBank/DDBJ whole genome shotgun (WGS) entry which is preliminary data.</text>
</comment>
<dbReference type="Gene3D" id="3.40.50.300">
    <property type="entry name" value="P-loop containing nucleotide triphosphate hydrolases"/>
    <property type="match status" value="1"/>
</dbReference>
<evidence type="ECO:0000313" key="2">
    <source>
        <dbReference type="Proteomes" id="UP000707731"/>
    </source>
</evidence>
<proteinExistence type="predicted"/>
<sequence length="190" mass="21114">MARLRYPRTAALVFAGVPGAGKSTALLRFFGSGATELHPPTGPDGRIVVDSQHARNRWTRRLHRLPYPLWRPVVQVAHFATIRRALRTATGPVIIHDCGTFRWSRRLISRWASAHTRSLHIIMIDVAPTVARAGQARRGRRSSGLFFDLHCRRWAELVGAVADSAPARAASVIIADRTVINRLTAITFDT</sequence>
<evidence type="ECO:0000313" key="1">
    <source>
        <dbReference type="EMBL" id="MBF6356932.1"/>
    </source>
</evidence>
<dbReference type="InterPro" id="IPR027417">
    <property type="entry name" value="P-loop_NTPase"/>
</dbReference>
<dbReference type="Proteomes" id="UP000707731">
    <property type="component" value="Unassembled WGS sequence"/>
</dbReference>
<organism evidence="1 2">
    <name type="scientific">Nocardia higoensis</name>
    <dbReference type="NCBI Taxonomy" id="228599"/>
    <lineage>
        <taxon>Bacteria</taxon>
        <taxon>Bacillati</taxon>
        <taxon>Actinomycetota</taxon>
        <taxon>Actinomycetes</taxon>
        <taxon>Mycobacteriales</taxon>
        <taxon>Nocardiaceae</taxon>
        <taxon>Nocardia</taxon>
    </lineage>
</organism>
<dbReference type="SUPFAM" id="SSF52540">
    <property type="entry name" value="P-loop containing nucleoside triphosphate hydrolases"/>
    <property type="match status" value="1"/>
</dbReference>
<reference evidence="1 2" key="1">
    <citation type="submission" date="2020-10" db="EMBL/GenBank/DDBJ databases">
        <title>Identification of Nocardia species via Next-generation sequencing and recognition of intraspecies genetic diversity.</title>
        <authorList>
            <person name="Li P."/>
            <person name="Li P."/>
            <person name="Lu B."/>
        </authorList>
    </citation>
    <scope>NUCLEOTIDE SEQUENCE [LARGE SCALE GENOMIC DNA]</scope>
    <source>
        <strain evidence="1 2">BJ06-0143</strain>
    </source>
</reference>
<name>A0ABS0DEP0_9NOCA</name>
<accession>A0ABS0DEP0</accession>